<organism evidence="1 2">
    <name type="scientific">Truncatella angustata</name>
    <dbReference type="NCBI Taxonomy" id="152316"/>
    <lineage>
        <taxon>Eukaryota</taxon>
        <taxon>Fungi</taxon>
        <taxon>Dikarya</taxon>
        <taxon>Ascomycota</taxon>
        <taxon>Pezizomycotina</taxon>
        <taxon>Sordariomycetes</taxon>
        <taxon>Xylariomycetidae</taxon>
        <taxon>Amphisphaeriales</taxon>
        <taxon>Sporocadaceae</taxon>
        <taxon>Truncatella</taxon>
    </lineage>
</organism>
<evidence type="ECO:0000313" key="1">
    <source>
        <dbReference type="EMBL" id="KAH6651666.1"/>
    </source>
</evidence>
<dbReference type="EMBL" id="JAGPXC010000006">
    <property type="protein sequence ID" value="KAH6651666.1"/>
    <property type="molecule type" value="Genomic_DNA"/>
</dbReference>
<dbReference type="OrthoDB" id="5376498at2759"/>
<dbReference type="Proteomes" id="UP000758603">
    <property type="component" value="Unassembled WGS sequence"/>
</dbReference>
<dbReference type="RefSeq" id="XP_045955944.1">
    <property type="nucleotide sequence ID" value="XM_046100336.1"/>
</dbReference>
<proteinExistence type="predicted"/>
<dbReference type="GeneID" id="70129228"/>
<accession>A0A9P8UGD8</accession>
<dbReference type="AlphaFoldDB" id="A0A9P8UGD8"/>
<gene>
    <name evidence="1" type="ORF">BKA67DRAFT_537526</name>
</gene>
<comment type="caution">
    <text evidence="1">The sequence shown here is derived from an EMBL/GenBank/DDBJ whole genome shotgun (WGS) entry which is preliminary data.</text>
</comment>
<evidence type="ECO:0000313" key="2">
    <source>
        <dbReference type="Proteomes" id="UP000758603"/>
    </source>
</evidence>
<name>A0A9P8UGD8_9PEZI</name>
<keyword evidence="2" id="KW-1185">Reference proteome</keyword>
<protein>
    <submittedName>
        <fullName evidence="1">Uncharacterized protein</fullName>
    </submittedName>
</protein>
<sequence length="140" mass="15889">MVRRDQVDDIDLSIRFKYGIHTIFLFVDANSTFSDISAELLDVLRERYPDGLKADKDSPETALPDDASRIEYATLEVAGDPSQGWKALDAKGNDTPMFKKIKDNQVVAFAFRDEAVEEFGEVVFDVAFPIYEEEEEVDDQ</sequence>
<reference evidence="1" key="1">
    <citation type="journal article" date="2021" name="Nat. Commun.">
        <title>Genetic determinants of endophytism in the Arabidopsis root mycobiome.</title>
        <authorList>
            <person name="Mesny F."/>
            <person name="Miyauchi S."/>
            <person name="Thiergart T."/>
            <person name="Pickel B."/>
            <person name="Atanasova L."/>
            <person name="Karlsson M."/>
            <person name="Huettel B."/>
            <person name="Barry K.W."/>
            <person name="Haridas S."/>
            <person name="Chen C."/>
            <person name="Bauer D."/>
            <person name="Andreopoulos W."/>
            <person name="Pangilinan J."/>
            <person name="LaButti K."/>
            <person name="Riley R."/>
            <person name="Lipzen A."/>
            <person name="Clum A."/>
            <person name="Drula E."/>
            <person name="Henrissat B."/>
            <person name="Kohler A."/>
            <person name="Grigoriev I.V."/>
            <person name="Martin F.M."/>
            <person name="Hacquard S."/>
        </authorList>
    </citation>
    <scope>NUCLEOTIDE SEQUENCE</scope>
    <source>
        <strain evidence="1">MPI-SDFR-AT-0073</strain>
    </source>
</reference>